<proteinExistence type="predicted"/>
<gene>
    <name evidence="1" type="ORF">GCM10011520_17210</name>
</gene>
<evidence type="ECO:0000313" key="1">
    <source>
        <dbReference type="EMBL" id="GGE77234.1"/>
    </source>
</evidence>
<comment type="caution">
    <text evidence="1">The sequence shown here is derived from an EMBL/GenBank/DDBJ whole genome shotgun (WGS) entry which is preliminary data.</text>
</comment>
<accession>A0ABQ1T182</accession>
<dbReference type="Proteomes" id="UP000606498">
    <property type="component" value="Unassembled WGS sequence"/>
</dbReference>
<evidence type="ECO:0000313" key="2">
    <source>
        <dbReference type="Proteomes" id="UP000606498"/>
    </source>
</evidence>
<dbReference type="RefSeq" id="WP_157929045.1">
    <property type="nucleotide sequence ID" value="NZ_BMKO01000003.1"/>
</dbReference>
<keyword evidence="2" id="KW-1185">Reference proteome</keyword>
<evidence type="ECO:0008006" key="3">
    <source>
        <dbReference type="Google" id="ProtNLM"/>
    </source>
</evidence>
<protein>
    <recommendedName>
        <fullName evidence="3">RHS repeat protein</fullName>
    </recommendedName>
</protein>
<sequence>MVDIPIEVCGEQVPENSLSFWNNGVRLLVADGQVTLMTTDNKIITGLKQVADKCPALTSGVALNLIYQAKQYEVLTFNKAYYQDPEGLEGVRVFDNIGNTILLSNSFGITREITYDGFQKPIYQSINGTVMYYHYDASGKVIDISETAPKGIAPAVKKAE</sequence>
<name>A0ABQ1T182_9GAMM</name>
<organism evidence="1 2">
    <name type="scientific">Shewanella carassii</name>
    <dbReference type="NCBI Taxonomy" id="1987584"/>
    <lineage>
        <taxon>Bacteria</taxon>
        <taxon>Pseudomonadati</taxon>
        <taxon>Pseudomonadota</taxon>
        <taxon>Gammaproteobacteria</taxon>
        <taxon>Alteromonadales</taxon>
        <taxon>Shewanellaceae</taxon>
        <taxon>Shewanella</taxon>
    </lineage>
</organism>
<dbReference type="EMBL" id="BMKO01000003">
    <property type="protein sequence ID" value="GGE77234.1"/>
    <property type="molecule type" value="Genomic_DNA"/>
</dbReference>
<reference evidence="2" key="1">
    <citation type="journal article" date="2019" name="Int. J. Syst. Evol. Microbiol.">
        <title>The Global Catalogue of Microorganisms (GCM) 10K type strain sequencing project: providing services to taxonomists for standard genome sequencing and annotation.</title>
        <authorList>
            <consortium name="The Broad Institute Genomics Platform"/>
            <consortium name="The Broad Institute Genome Sequencing Center for Infectious Disease"/>
            <person name="Wu L."/>
            <person name="Ma J."/>
        </authorList>
    </citation>
    <scope>NUCLEOTIDE SEQUENCE [LARGE SCALE GENOMIC DNA]</scope>
    <source>
        <strain evidence="2">CGMCC 1.16033</strain>
    </source>
</reference>